<keyword evidence="2" id="KW-1185">Reference proteome</keyword>
<protein>
    <recommendedName>
        <fullName evidence="3">DUF4856 domain-containing protein</fullName>
    </recommendedName>
</protein>
<dbReference type="AlphaFoldDB" id="A0A1N6EA67"/>
<gene>
    <name evidence="1" type="ORF">SAMN05444394_1893</name>
</gene>
<dbReference type="STRING" id="226505.SAMN05444394_1893"/>
<evidence type="ECO:0000313" key="1">
    <source>
        <dbReference type="EMBL" id="SIN79920.1"/>
    </source>
</evidence>
<dbReference type="OrthoDB" id="5498726at2"/>
<evidence type="ECO:0000313" key="2">
    <source>
        <dbReference type="Proteomes" id="UP000185221"/>
    </source>
</evidence>
<organism evidence="1 2">
    <name type="scientific">Algoriphagus halophilus</name>
    <dbReference type="NCBI Taxonomy" id="226505"/>
    <lineage>
        <taxon>Bacteria</taxon>
        <taxon>Pseudomonadati</taxon>
        <taxon>Bacteroidota</taxon>
        <taxon>Cytophagia</taxon>
        <taxon>Cytophagales</taxon>
        <taxon>Cyclobacteriaceae</taxon>
        <taxon>Algoriphagus</taxon>
    </lineage>
</organism>
<name>A0A1N6EA67_9BACT</name>
<dbReference type="EMBL" id="FSRC01000001">
    <property type="protein sequence ID" value="SIN79920.1"/>
    <property type="molecule type" value="Genomic_DNA"/>
</dbReference>
<dbReference type="Proteomes" id="UP000185221">
    <property type="component" value="Unassembled WGS sequence"/>
</dbReference>
<dbReference type="Pfam" id="PF16148">
    <property type="entry name" value="DUF4856"/>
    <property type="match status" value="1"/>
</dbReference>
<evidence type="ECO:0008006" key="3">
    <source>
        <dbReference type="Google" id="ProtNLM"/>
    </source>
</evidence>
<dbReference type="PROSITE" id="PS51257">
    <property type="entry name" value="PROKAR_LIPOPROTEIN"/>
    <property type="match status" value="1"/>
</dbReference>
<accession>A0A1N6EA67</accession>
<sequence length="390" mass="42671">MKFLKSPQFLLGFVLLAATSCENETAEPNLRSEIGYGELNTNESYSTQFLDQSGNSTVDLTEGTISLSMFQSMDNYIKSSVSTNSRIDQSLLSNLFNNTGSSFTQIEVKGGLFNASDLVNSEVSISERVAPSRSQAEILATQAYFESLFEEIDANSLSINEEASINQAGKLGSYLLNDKGIEVAQVIQKSLLGAFQLDYIGNVLLNAGLNADNFTLVSDKNYTQLEHNWDLAYGTLTLNPIYLEGFSDTEKGSVSEFGAGAYIWEYNKSGYAKIYPAFLKGRAAIVNNDLAEMENQALIIRQEFEKSIANAALGYLGKWRSSTTEDKRAHAIGEALGFIYSLRFASTYQADANFSDSVIAALINSENGFWDIDAAKINAAEAAIKSKFNL</sequence>
<dbReference type="InterPro" id="IPR032331">
    <property type="entry name" value="DUF4856"/>
</dbReference>
<reference evidence="2" key="1">
    <citation type="submission" date="2016-11" db="EMBL/GenBank/DDBJ databases">
        <authorList>
            <person name="Varghese N."/>
            <person name="Submissions S."/>
        </authorList>
    </citation>
    <scope>NUCLEOTIDE SEQUENCE [LARGE SCALE GENOMIC DNA]</scope>
    <source>
        <strain evidence="2">DSM 15292</strain>
    </source>
</reference>
<proteinExistence type="predicted"/>